<keyword evidence="9" id="KW-0963">Cytoplasm</keyword>
<dbReference type="InterPro" id="IPR036895">
    <property type="entry name" value="Uracil-DNA_glycosylase-like_sf"/>
</dbReference>
<dbReference type="GO" id="GO:0004844">
    <property type="term" value="F:uracil DNA N-glycosylase activity"/>
    <property type="evidence" value="ECO:0007669"/>
    <property type="project" value="UniProtKB-UniRule"/>
</dbReference>
<proteinExistence type="inferred from homology"/>
<keyword evidence="7 9" id="KW-0378">Hydrolase</keyword>
<comment type="catalytic activity">
    <reaction evidence="1 9 11">
        <text>Hydrolyzes single-stranded DNA or mismatched double-stranded DNA and polynucleotides, releasing free uracil.</text>
        <dbReference type="EC" id="3.2.2.27"/>
    </reaction>
</comment>
<name>A0AA37TQW4_9GAMM</name>
<dbReference type="PANTHER" id="PTHR11264">
    <property type="entry name" value="URACIL-DNA GLYCOSYLASE"/>
    <property type="match status" value="1"/>
</dbReference>
<dbReference type="Proteomes" id="UP001157439">
    <property type="component" value="Unassembled WGS sequence"/>
</dbReference>
<dbReference type="NCBIfam" id="TIGR00628">
    <property type="entry name" value="ung"/>
    <property type="match status" value="1"/>
</dbReference>
<sequence>MQQVAHSDWADFIRTEIEQEYMQSLLTSLEQRRSQETIFPDFQHCFNAFRLTAFRAIKVVIIGQDPYFNPGQAMGLSFSVPNGTKLPPSLRNIYKELQSDLAIEMSDNGDLTHWAEQGVFLLNASLTVTQGQPGSHLKLGWQTFTQRVIEYINRYHPGAVFLSWGAFAHKLCRQLDTTNHSLIKTSHPSPLGARRSSASAPAFIGSRCFSLANQLLAQRGLSAIDWQPQHSVQKLL</sequence>
<dbReference type="SUPFAM" id="SSF52141">
    <property type="entry name" value="Uracil-DNA glycosylase-like"/>
    <property type="match status" value="1"/>
</dbReference>
<comment type="function">
    <text evidence="2 9 11">Excises uracil residues from the DNA which can arise as a result of misincorporation of dUMP residues by DNA polymerase or due to deamination of cytosine.</text>
</comment>
<evidence type="ECO:0000256" key="10">
    <source>
        <dbReference type="PROSITE-ProRule" id="PRU10072"/>
    </source>
</evidence>
<dbReference type="InterPro" id="IPR005122">
    <property type="entry name" value="Uracil-DNA_glycosylase-like"/>
</dbReference>
<feature type="active site" description="Proton acceptor" evidence="9 10">
    <location>
        <position position="65"/>
    </location>
</feature>
<evidence type="ECO:0000256" key="11">
    <source>
        <dbReference type="RuleBase" id="RU003780"/>
    </source>
</evidence>
<dbReference type="Pfam" id="PF03167">
    <property type="entry name" value="UDG"/>
    <property type="match status" value="1"/>
</dbReference>
<comment type="caution">
    <text evidence="13">The sequence shown here is derived from an EMBL/GenBank/DDBJ whole genome shotgun (WGS) entry which is preliminary data.</text>
</comment>
<dbReference type="SMART" id="SM00987">
    <property type="entry name" value="UreE_C"/>
    <property type="match status" value="1"/>
</dbReference>
<keyword evidence="6 9" id="KW-0227">DNA damage</keyword>
<gene>
    <name evidence="9 13" type="primary">ung</name>
    <name evidence="13" type="ORF">GCM10007894_05190</name>
</gene>
<evidence type="ECO:0000313" key="13">
    <source>
        <dbReference type="EMBL" id="GLS82542.1"/>
    </source>
</evidence>
<organism evidence="13 14">
    <name type="scientific">Paraferrimonas haliotis</name>
    <dbReference type="NCBI Taxonomy" id="2013866"/>
    <lineage>
        <taxon>Bacteria</taxon>
        <taxon>Pseudomonadati</taxon>
        <taxon>Pseudomonadota</taxon>
        <taxon>Gammaproteobacteria</taxon>
        <taxon>Alteromonadales</taxon>
        <taxon>Ferrimonadaceae</taxon>
        <taxon>Paraferrimonas</taxon>
    </lineage>
</organism>
<evidence type="ECO:0000256" key="2">
    <source>
        <dbReference type="ARBA" id="ARBA00002631"/>
    </source>
</evidence>
<evidence type="ECO:0000256" key="3">
    <source>
        <dbReference type="ARBA" id="ARBA00008184"/>
    </source>
</evidence>
<dbReference type="AlphaFoldDB" id="A0AA37TQW4"/>
<evidence type="ECO:0000256" key="5">
    <source>
        <dbReference type="ARBA" id="ARBA00018429"/>
    </source>
</evidence>
<keyword evidence="14" id="KW-1185">Reference proteome</keyword>
<evidence type="ECO:0000256" key="8">
    <source>
        <dbReference type="ARBA" id="ARBA00023204"/>
    </source>
</evidence>
<accession>A0AA37TQW4</accession>
<evidence type="ECO:0000313" key="14">
    <source>
        <dbReference type="Proteomes" id="UP001157439"/>
    </source>
</evidence>
<dbReference type="GO" id="GO:0097510">
    <property type="term" value="P:base-excision repair, AP site formation via deaminated base removal"/>
    <property type="evidence" value="ECO:0007669"/>
    <property type="project" value="TreeGrafter"/>
</dbReference>
<dbReference type="SMART" id="SM00986">
    <property type="entry name" value="UDG"/>
    <property type="match status" value="1"/>
</dbReference>
<comment type="similarity">
    <text evidence="3 9 11">Belongs to the uracil-DNA glycosylase (UDG) superfamily. UNG family.</text>
</comment>
<evidence type="ECO:0000256" key="7">
    <source>
        <dbReference type="ARBA" id="ARBA00022801"/>
    </source>
</evidence>
<dbReference type="HAMAP" id="MF_00148">
    <property type="entry name" value="UDG"/>
    <property type="match status" value="1"/>
</dbReference>
<evidence type="ECO:0000259" key="12">
    <source>
        <dbReference type="SMART" id="SM00986"/>
    </source>
</evidence>
<dbReference type="EC" id="3.2.2.27" evidence="4 9"/>
<dbReference type="InterPro" id="IPR018085">
    <property type="entry name" value="Ura-DNA_Glyclase_AS"/>
</dbReference>
<dbReference type="PROSITE" id="PS00130">
    <property type="entry name" value="U_DNA_GLYCOSYLASE"/>
    <property type="match status" value="1"/>
</dbReference>
<dbReference type="NCBIfam" id="NF003592">
    <property type="entry name" value="PRK05254.1-5"/>
    <property type="match status" value="1"/>
</dbReference>
<evidence type="ECO:0000256" key="1">
    <source>
        <dbReference type="ARBA" id="ARBA00001400"/>
    </source>
</evidence>
<reference evidence="13 14" key="1">
    <citation type="journal article" date="2014" name="Int. J. Syst. Evol. Microbiol.">
        <title>Complete genome sequence of Corynebacterium casei LMG S-19264T (=DSM 44701T), isolated from a smear-ripened cheese.</title>
        <authorList>
            <consortium name="US DOE Joint Genome Institute (JGI-PGF)"/>
            <person name="Walter F."/>
            <person name="Albersmeier A."/>
            <person name="Kalinowski J."/>
            <person name="Ruckert C."/>
        </authorList>
    </citation>
    <scope>NUCLEOTIDE SEQUENCE [LARGE SCALE GENOMIC DNA]</scope>
    <source>
        <strain evidence="13 14">NBRC 112785</strain>
    </source>
</reference>
<comment type="subcellular location">
    <subcellularLocation>
        <location evidence="9">Cytoplasm</location>
    </subcellularLocation>
</comment>
<feature type="domain" description="Uracil-DNA glycosylase-like" evidence="12">
    <location>
        <begin position="50"/>
        <end position="216"/>
    </location>
</feature>
<dbReference type="GO" id="GO:0005737">
    <property type="term" value="C:cytoplasm"/>
    <property type="evidence" value="ECO:0007669"/>
    <property type="project" value="UniProtKB-SubCell"/>
</dbReference>
<dbReference type="InterPro" id="IPR002043">
    <property type="entry name" value="UDG_fam1"/>
</dbReference>
<protein>
    <recommendedName>
        <fullName evidence="5 9">Uracil-DNA glycosylase</fullName>
        <shortName evidence="9">UDG</shortName>
        <ecNumber evidence="4 9">3.2.2.27</ecNumber>
    </recommendedName>
</protein>
<evidence type="ECO:0000256" key="6">
    <source>
        <dbReference type="ARBA" id="ARBA00022763"/>
    </source>
</evidence>
<dbReference type="PANTHER" id="PTHR11264:SF0">
    <property type="entry name" value="URACIL-DNA GLYCOSYLASE"/>
    <property type="match status" value="1"/>
</dbReference>
<evidence type="ECO:0000256" key="4">
    <source>
        <dbReference type="ARBA" id="ARBA00012030"/>
    </source>
</evidence>
<evidence type="ECO:0000256" key="9">
    <source>
        <dbReference type="HAMAP-Rule" id="MF_00148"/>
    </source>
</evidence>
<keyword evidence="8 9" id="KW-0234">DNA repair</keyword>
<dbReference type="NCBIfam" id="NF003589">
    <property type="entry name" value="PRK05254.1-2"/>
    <property type="match status" value="1"/>
</dbReference>
<dbReference type="CDD" id="cd10027">
    <property type="entry name" value="UDG-F1-like"/>
    <property type="match status" value="1"/>
</dbReference>
<dbReference type="NCBIfam" id="NF003588">
    <property type="entry name" value="PRK05254.1-1"/>
    <property type="match status" value="1"/>
</dbReference>
<dbReference type="Gene3D" id="3.40.470.10">
    <property type="entry name" value="Uracil-DNA glycosylase-like domain"/>
    <property type="match status" value="1"/>
</dbReference>
<dbReference type="EMBL" id="BSPO01000001">
    <property type="protein sequence ID" value="GLS82542.1"/>
    <property type="molecule type" value="Genomic_DNA"/>
</dbReference>